<dbReference type="EnsemblBacteria" id="CAD75502">
    <property type="protein sequence ID" value="CAD75502"/>
    <property type="gene ID" value="RB7668"/>
</dbReference>
<accession>Q7UNB7</accession>
<dbReference type="STRING" id="243090.RB7668"/>
<dbReference type="PATRIC" id="fig|243090.15.peg.3705"/>
<reference evidence="2 3" key="1">
    <citation type="journal article" date="2003" name="Proc. Natl. Acad. Sci. U.S.A.">
        <title>Complete genome sequence of the marine planctomycete Pirellula sp. strain 1.</title>
        <authorList>
            <person name="Gloeckner F.O."/>
            <person name="Kube M."/>
            <person name="Bauer M."/>
            <person name="Teeling H."/>
            <person name="Lombardot T."/>
            <person name="Ludwig W."/>
            <person name="Gade D."/>
            <person name="Beck A."/>
            <person name="Borzym K."/>
            <person name="Heitmann K."/>
            <person name="Rabus R."/>
            <person name="Schlesner H."/>
            <person name="Amann R."/>
            <person name="Reinhardt R."/>
        </authorList>
    </citation>
    <scope>NUCLEOTIDE SEQUENCE [LARGE SCALE GENOMIC DNA]</scope>
    <source>
        <strain evidence="3">DSM 10527 / NCIMB 13988 / SH1</strain>
    </source>
</reference>
<dbReference type="GO" id="GO:0016829">
    <property type="term" value="F:lyase activity"/>
    <property type="evidence" value="ECO:0007669"/>
    <property type="project" value="UniProtKB-KW"/>
</dbReference>
<proteinExistence type="predicted"/>
<evidence type="ECO:0000313" key="3">
    <source>
        <dbReference type="Proteomes" id="UP000001025"/>
    </source>
</evidence>
<dbReference type="InParanoid" id="Q7UNB7"/>
<feature type="region of interest" description="Disordered" evidence="1">
    <location>
        <begin position="112"/>
        <end position="163"/>
    </location>
</feature>
<dbReference type="EC" id="4.1.3.2" evidence="2"/>
<gene>
    <name evidence="2" type="ordered locus">RB7668</name>
</gene>
<keyword evidence="2" id="KW-0456">Lyase</keyword>
<protein>
    <submittedName>
        <fullName evidence="2">Similar to malate synthase, glyoxysoomal [fragment]</fullName>
        <ecNumber evidence="2">4.1.3.2</ecNumber>
    </submittedName>
</protein>
<dbReference type="OrthoDB" id="275162at2"/>
<dbReference type="KEGG" id="rba:RB7668"/>
<dbReference type="AlphaFoldDB" id="Q7UNB7"/>
<dbReference type="HOGENOM" id="CLU_1218960_0_0_0"/>
<dbReference type="Proteomes" id="UP000001025">
    <property type="component" value="Chromosome"/>
</dbReference>
<organism evidence="2 3">
    <name type="scientific">Rhodopirellula baltica (strain DSM 10527 / NCIMB 13988 / SH1)</name>
    <dbReference type="NCBI Taxonomy" id="243090"/>
    <lineage>
        <taxon>Bacteria</taxon>
        <taxon>Pseudomonadati</taxon>
        <taxon>Planctomycetota</taxon>
        <taxon>Planctomycetia</taxon>
        <taxon>Pirellulales</taxon>
        <taxon>Pirellulaceae</taxon>
        <taxon>Rhodopirellula</taxon>
    </lineage>
</organism>
<sequence>MIRGDQPTLATRLNLISYPKSSMDPAVTTVFSVQNTVSVRSIKIGSSRAAAVQSGGICPIPGQTASIAGRYHHRNQSIRRGLPMKSTVPFLFALLIGATLAPAASAQGLDDLFSASPQRDTPQRNAERLALPPMTPAVADAESDPVNSPSDRKLVHAPGSTAEQMPSMAMQLRQARALEASRQRQARLEASYWASNPNLRPAWDSNFGQNQYRNRIIYYVPAYYHNR</sequence>
<keyword evidence="3" id="KW-1185">Reference proteome</keyword>
<evidence type="ECO:0000313" key="2">
    <source>
        <dbReference type="EMBL" id="CAD75502.1"/>
    </source>
</evidence>
<name>Q7UNB7_RHOBA</name>
<evidence type="ECO:0000256" key="1">
    <source>
        <dbReference type="SAM" id="MobiDB-lite"/>
    </source>
</evidence>
<dbReference type="EMBL" id="BX294146">
    <property type="protein sequence ID" value="CAD75502.1"/>
    <property type="molecule type" value="Genomic_DNA"/>
</dbReference>